<evidence type="ECO:0000313" key="2">
    <source>
        <dbReference type="Proteomes" id="UP001234178"/>
    </source>
</evidence>
<protein>
    <recommendedName>
        <fullName evidence="3">Secreted protein</fullName>
    </recommendedName>
</protein>
<accession>A0ABQ9ZYB5</accession>
<keyword evidence="2" id="KW-1185">Reference proteome</keyword>
<dbReference type="Proteomes" id="UP001234178">
    <property type="component" value="Unassembled WGS sequence"/>
</dbReference>
<comment type="caution">
    <text evidence="1">The sequence shown here is derived from an EMBL/GenBank/DDBJ whole genome shotgun (WGS) entry which is preliminary data.</text>
</comment>
<dbReference type="EMBL" id="JAOYFB010000031">
    <property type="protein sequence ID" value="KAK4017886.1"/>
    <property type="molecule type" value="Genomic_DNA"/>
</dbReference>
<evidence type="ECO:0000313" key="1">
    <source>
        <dbReference type="EMBL" id="KAK4017886.1"/>
    </source>
</evidence>
<evidence type="ECO:0008006" key="3">
    <source>
        <dbReference type="Google" id="ProtNLM"/>
    </source>
</evidence>
<gene>
    <name evidence="1" type="ORF">OUZ56_033859</name>
</gene>
<proteinExistence type="predicted"/>
<reference evidence="1 2" key="1">
    <citation type="journal article" date="2023" name="Nucleic Acids Res.">
        <title>The hologenome of Daphnia magna reveals possible DNA methylation and microbiome-mediated evolution of the host genome.</title>
        <authorList>
            <person name="Chaturvedi A."/>
            <person name="Li X."/>
            <person name="Dhandapani V."/>
            <person name="Marshall H."/>
            <person name="Kissane S."/>
            <person name="Cuenca-Cambronero M."/>
            <person name="Asole G."/>
            <person name="Calvet F."/>
            <person name="Ruiz-Romero M."/>
            <person name="Marangio P."/>
            <person name="Guigo R."/>
            <person name="Rago D."/>
            <person name="Mirbahai L."/>
            <person name="Eastwood N."/>
            <person name="Colbourne J.K."/>
            <person name="Zhou J."/>
            <person name="Mallon E."/>
            <person name="Orsini L."/>
        </authorList>
    </citation>
    <scope>NUCLEOTIDE SEQUENCE [LARGE SCALE GENOMIC DNA]</scope>
    <source>
        <strain evidence="1">LRV0_1</strain>
    </source>
</reference>
<organism evidence="1 2">
    <name type="scientific">Daphnia magna</name>
    <dbReference type="NCBI Taxonomy" id="35525"/>
    <lineage>
        <taxon>Eukaryota</taxon>
        <taxon>Metazoa</taxon>
        <taxon>Ecdysozoa</taxon>
        <taxon>Arthropoda</taxon>
        <taxon>Crustacea</taxon>
        <taxon>Branchiopoda</taxon>
        <taxon>Diplostraca</taxon>
        <taxon>Cladocera</taxon>
        <taxon>Anomopoda</taxon>
        <taxon>Daphniidae</taxon>
        <taxon>Daphnia</taxon>
    </lineage>
</organism>
<name>A0ABQ9ZYB5_9CRUS</name>
<sequence>MILLPNGYRLLLLLGFVIPVLYFSSLFLHYSASCENFGSRFTTSCQLRLMVPLPDSCRTLPAHGSCLRFLPNTSTHGPLLRFLPTTSAHGFHLSRSLNVPVCTTLTLFTVFPRRLSFVILPLIDLWLGRDPVPQQFKVLRPVGHRLSRGSLTATASAAQESNRNTTTKKSLPEDHLHHVTVCCDGSQD</sequence>